<dbReference type="GO" id="GO:0030313">
    <property type="term" value="C:cell envelope"/>
    <property type="evidence" value="ECO:0007669"/>
    <property type="project" value="UniProtKB-SubCell"/>
</dbReference>
<evidence type="ECO:0000313" key="7">
    <source>
        <dbReference type="Proteomes" id="UP000290365"/>
    </source>
</evidence>
<dbReference type="Gene3D" id="3.10.105.10">
    <property type="entry name" value="Dipeptide-binding Protein, Domain 3"/>
    <property type="match status" value="1"/>
</dbReference>
<protein>
    <submittedName>
        <fullName evidence="6">Peptide ABC transporter substrate-binding protein</fullName>
    </submittedName>
</protein>
<evidence type="ECO:0000259" key="5">
    <source>
        <dbReference type="Pfam" id="PF00496"/>
    </source>
</evidence>
<dbReference type="InterPro" id="IPR000914">
    <property type="entry name" value="SBP_5_dom"/>
</dbReference>
<dbReference type="Gene3D" id="3.90.76.10">
    <property type="entry name" value="Dipeptide-binding Protein, Domain 1"/>
    <property type="match status" value="1"/>
</dbReference>
<evidence type="ECO:0000256" key="4">
    <source>
        <dbReference type="ARBA" id="ARBA00022729"/>
    </source>
</evidence>
<dbReference type="GO" id="GO:1904680">
    <property type="term" value="F:peptide transmembrane transporter activity"/>
    <property type="evidence" value="ECO:0007669"/>
    <property type="project" value="TreeGrafter"/>
</dbReference>
<dbReference type="Gene3D" id="3.40.190.10">
    <property type="entry name" value="Periplasmic binding protein-like II"/>
    <property type="match status" value="1"/>
</dbReference>
<sequence length="584" mass="64038">MNASQAFKEGFRMSEHIRIRKVLLSSILCLLTLLIVACGGPTPQTNNADQEPAPASQQVFRFPIGPEDFRVLDPALSSLIVDNQAIGVIFTGLVALDRNLNIIDQMAQSHSISSDGITYTFKLKPNLKFSDGTPLKAQDIAYSIDRALSPAIKSPTASSLDVLKDWDKMITGKIPTLIGDSLIVKDENTLVFVLAHPASYFLQSLAGNTTALPVNKKLIDKYGSSWTEHLAEGGGSGPFKVEQYDHNKGLTLVPNTNYYGPIPKLQKLEMLRSGDTDTTYKSYQATQLDYTPVPRVHLNEAKNRKDFQHSPELHLNYIMLNYLAKPFDNIKIRQAFALAVNKDLIAEKVMYGSVTPTNHLMPEGLPGLNKNLSGPAGVKSTKGDPAKAKQLLQEGMQEEGYASVSQLPPITFIYYAGSADLANVVAVVVQQWQTVLGVTVKSSVVSSDVLTQQSLNTTGNSGPLQIWLSGLANYPDPQGWLTFDFGKGASFNFVNYGQNKSKNAAAQQAVQEELQKADINLNPQERTQQYNDAEQKIVNDVGWISLFQSQVLALINPKLRNYPVTPLGFGGFEPDAWGNIYMAK</sequence>
<evidence type="ECO:0000256" key="2">
    <source>
        <dbReference type="ARBA" id="ARBA00005695"/>
    </source>
</evidence>
<dbReference type="EMBL" id="CP035758">
    <property type="protein sequence ID" value="QBD76984.1"/>
    <property type="molecule type" value="Genomic_DNA"/>
</dbReference>
<dbReference type="SUPFAM" id="SSF53850">
    <property type="entry name" value="Periplasmic binding protein-like II"/>
    <property type="match status" value="1"/>
</dbReference>
<comment type="similarity">
    <text evidence="2">Belongs to the bacterial solute-binding protein 5 family.</text>
</comment>
<dbReference type="OrthoDB" id="9783874at2"/>
<evidence type="ECO:0000256" key="1">
    <source>
        <dbReference type="ARBA" id="ARBA00004196"/>
    </source>
</evidence>
<dbReference type="Pfam" id="PF00496">
    <property type="entry name" value="SBP_bac_5"/>
    <property type="match status" value="1"/>
</dbReference>
<dbReference type="KEGG" id="kbs:EPA93_13610"/>
<organism evidence="6 7">
    <name type="scientific">Ktedonosporobacter rubrisoli</name>
    <dbReference type="NCBI Taxonomy" id="2509675"/>
    <lineage>
        <taxon>Bacteria</taxon>
        <taxon>Bacillati</taxon>
        <taxon>Chloroflexota</taxon>
        <taxon>Ktedonobacteria</taxon>
        <taxon>Ktedonobacterales</taxon>
        <taxon>Ktedonosporobacteraceae</taxon>
        <taxon>Ktedonosporobacter</taxon>
    </lineage>
</organism>
<dbReference type="PANTHER" id="PTHR30290">
    <property type="entry name" value="PERIPLASMIC BINDING COMPONENT OF ABC TRANSPORTER"/>
    <property type="match status" value="1"/>
</dbReference>
<keyword evidence="3" id="KW-0813">Transport</keyword>
<dbReference type="GO" id="GO:0015833">
    <property type="term" value="P:peptide transport"/>
    <property type="evidence" value="ECO:0007669"/>
    <property type="project" value="TreeGrafter"/>
</dbReference>
<evidence type="ECO:0000256" key="3">
    <source>
        <dbReference type="ARBA" id="ARBA00022448"/>
    </source>
</evidence>
<keyword evidence="7" id="KW-1185">Reference proteome</keyword>
<proteinExistence type="inferred from homology"/>
<evidence type="ECO:0000313" key="6">
    <source>
        <dbReference type="EMBL" id="QBD76984.1"/>
    </source>
</evidence>
<dbReference type="PANTHER" id="PTHR30290:SF10">
    <property type="entry name" value="PERIPLASMIC OLIGOPEPTIDE-BINDING PROTEIN-RELATED"/>
    <property type="match status" value="1"/>
</dbReference>
<dbReference type="GO" id="GO:0042597">
    <property type="term" value="C:periplasmic space"/>
    <property type="evidence" value="ECO:0007669"/>
    <property type="project" value="UniProtKB-ARBA"/>
</dbReference>
<dbReference type="PIRSF" id="PIRSF002741">
    <property type="entry name" value="MppA"/>
    <property type="match status" value="1"/>
</dbReference>
<dbReference type="InterPro" id="IPR030678">
    <property type="entry name" value="Peptide/Ni-bd"/>
</dbReference>
<dbReference type="CDD" id="cd08504">
    <property type="entry name" value="PBP2_OppA"/>
    <property type="match status" value="1"/>
</dbReference>
<name>A0A4P6JNV6_KTERU</name>
<keyword evidence="4" id="KW-0732">Signal</keyword>
<reference evidence="6 7" key="1">
    <citation type="submission" date="2019-01" db="EMBL/GenBank/DDBJ databases">
        <title>Ktedonosporobacter rubrisoli SCAWS-G2.</title>
        <authorList>
            <person name="Huang Y."/>
            <person name="Yan B."/>
        </authorList>
    </citation>
    <scope>NUCLEOTIDE SEQUENCE [LARGE SCALE GENOMIC DNA]</scope>
    <source>
        <strain evidence="6 7">SCAWS-G2</strain>
    </source>
</reference>
<dbReference type="AlphaFoldDB" id="A0A4P6JNV6"/>
<dbReference type="GO" id="GO:0043190">
    <property type="term" value="C:ATP-binding cassette (ABC) transporter complex"/>
    <property type="evidence" value="ECO:0007669"/>
    <property type="project" value="InterPro"/>
</dbReference>
<accession>A0A4P6JNV6</accession>
<feature type="domain" description="Solute-binding protein family 5" evidence="5">
    <location>
        <begin position="102"/>
        <end position="488"/>
    </location>
</feature>
<comment type="subcellular location">
    <subcellularLocation>
        <location evidence="1">Cell envelope</location>
    </subcellularLocation>
</comment>
<gene>
    <name evidence="6" type="ORF">EPA93_13610</name>
</gene>
<dbReference type="Proteomes" id="UP000290365">
    <property type="component" value="Chromosome"/>
</dbReference>
<dbReference type="InterPro" id="IPR039424">
    <property type="entry name" value="SBP_5"/>
</dbReference>